<protein>
    <submittedName>
        <fullName evidence="2">Uncharacterized protein</fullName>
    </submittedName>
</protein>
<feature type="region of interest" description="Disordered" evidence="1">
    <location>
        <begin position="119"/>
        <end position="153"/>
    </location>
</feature>
<sequence>MVRRVKEMDSVCDRACSQFQNSVDLVFWVVPAECANWDIADIWNIGRSQLRLHPGECEGRGGSRHYRTPDKIQKKLRYLTREREEEKGVGEGRRREGGWVEGGGKRRVEVRGSEREREEEVWLGASSEADGGEEKGEKALRNGRGRAGTGGTGPVWSQSVDWWTRSCAGTTSEGTQYPLVGRGQHSIRRYRVPDWPVLRAAHLACATRD</sequence>
<keyword evidence="3" id="KW-1185">Reference proteome</keyword>
<dbReference type="Proteomes" id="UP001213681">
    <property type="component" value="Unassembled WGS sequence"/>
</dbReference>
<name>A0AAD6BS80_9EURO</name>
<evidence type="ECO:0000313" key="2">
    <source>
        <dbReference type="EMBL" id="KAJ5432307.1"/>
    </source>
</evidence>
<dbReference type="AlphaFoldDB" id="A0AAD6BS80"/>
<dbReference type="RefSeq" id="XP_056759599.1">
    <property type="nucleotide sequence ID" value="XM_056914845.1"/>
</dbReference>
<reference evidence="2" key="1">
    <citation type="submission" date="2022-12" db="EMBL/GenBank/DDBJ databases">
        <authorList>
            <person name="Petersen C."/>
        </authorList>
    </citation>
    <scope>NUCLEOTIDE SEQUENCE</scope>
    <source>
        <strain evidence="2">IBT 16125</strain>
    </source>
</reference>
<dbReference type="EMBL" id="JAPVEA010000009">
    <property type="protein sequence ID" value="KAJ5432307.1"/>
    <property type="molecule type" value="Genomic_DNA"/>
</dbReference>
<reference evidence="2" key="2">
    <citation type="journal article" date="2023" name="IMA Fungus">
        <title>Comparative genomic study of the Penicillium genus elucidates a diverse pangenome and 15 lateral gene transfer events.</title>
        <authorList>
            <person name="Petersen C."/>
            <person name="Sorensen T."/>
            <person name="Nielsen M.R."/>
            <person name="Sondergaard T.E."/>
            <person name="Sorensen J.L."/>
            <person name="Fitzpatrick D.A."/>
            <person name="Frisvad J.C."/>
            <person name="Nielsen K.L."/>
        </authorList>
    </citation>
    <scope>NUCLEOTIDE SEQUENCE</scope>
    <source>
        <strain evidence="2">IBT 16125</strain>
    </source>
</reference>
<evidence type="ECO:0000256" key="1">
    <source>
        <dbReference type="SAM" id="MobiDB-lite"/>
    </source>
</evidence>
<accession>A0AAD6BS80</accession>
<gene>
    <name evidence="2" type="ORF">N7458_011463</name>
</gene>
<dbReference type="GeneID" id="81605088"/>
<evidence type="ECO:0000313" key="3">
    <source>
        <dbReference type="Proteomes" id="UP001213681"/>
    </source>
</evidence>
<proteinExistence type="predicted"/>
<organism evidence="2 3">
    <name type="scientific">Penicillium daleae</name>
    <dbReference type="NCBI Taxonomy" id="63821"/>
    <lineage>
        <taxon>Eukaryota</taxon>
        <taxon>Fungi</taxon>
        <taxon>Dikarya</taxon>
        <taxon>Ascomycota</taxon>
        <taxon>Pezizomycotina</taxon>
        <taxon>Eurotiomycetes</taxon>
        <taxon>Eurotiomycetidae</taxon>
        <taxon>Eurotiales</taxon>
        <taxon>Aspergillaceae</taxon>
        <taxon>Penicillium</taxon>
    </lineage>
</organism>
<comment type="caution">
    <text evidence="2">The sequence shown here is derived from an EMBL/GenBank/DDBJ whole genome shotgun (WGS) entry which is preliminary data.</text>
</comment>